<evidence type="ECO:0000313" key="2">
    <source>
        <dbReference type="EMBL" id="OGW98831.1"/>
    </source>
</evidence>
<reference evidence="2 3" key="1">
    <citation type="journal article" date="2016" name="Nat. Commun.">
        <title>Thousands of microbial genomes shed light on interconnected biogeochemical processes in an aquifer system.</title>
        <authorList>
            <person name="Anantharaman K."/>
            <person name="Brown C.T."/>
            <person name="Hug L.A."/>
            <person name="Sharon I."/>
            <person name="Castelle C.J."/>
            <person name="Probst A.J."/>
            <person name="Thomas B.C."/>
            <person name="Singh A."/>
            <person name="Wilkins M.J."/>
            <person name="Karaoz U."/>
            <person name="Brodie E.L."/>
            <person name="Williams K.H."/>
            <person name="Hubbard S.S."/>
            <person name="Banfield J.F."/>
        </authorList>
    </citation>
    <scope>NUCLEOTIDE SEQUENCE [LARGE SCALE GENOMIC DNA]</scope>
</reference>
<dbReference type="PANTHER" id="PTHR34289">
    <property type="entry name" value="PROTEIN, PUTATIVE (DUF819)-RELATED"/>
    <property type="match status" value="1"/>
</dbReference>
<feature type="transmembrane region" description="Helical" evidence="1">
    <location>
        <begin position="92"/>
        <end position="114"/>
    </location>
</feature>
<name>A0A1G1L126_9BACT</name>
<feature type="transmembrane region" description="Helical" evidence="1">
    <location>
        <begin position="216"/>
        <end position="234"/>
    </location>
</feature>
<feature type="transmembrane region" description="Helical" evidence="1">
    <location>
        <begin position="6"/>
        <end position="22"/>
    </location>
</feature>
<gene>
    <name evidence="2" type="ORF">A3G33_10305</name>
</gene>
<keyword evidence="1" id="KW-1133">Transmembrane helix</keyword>
<keyword evidence="1" id="KW-0812">Transmembrane</keyword>
<keyword evidence="1" id="KW-0472">Membrane</keyword>
<sequence length="388" mass="42153">MIHDPFFLIIFLLIIESAILWISKKPRFKKYFSFLPPVFWMYFLPMLASSAGLIDPKSGVYSRISTYLLPASLVLLLLSSDIKAIMKLGRPALLMMFAGSLGIMVGVPFVFFLMKPFVGGETWSGFGALSGSWIGGSANMIAVREALGTPDSVFSPMVVVDTVVPYVWMGILVTIANFQPVFDKWNRSDKKILHELQQKISGVEIGKFRGFKRDKILAIFMVAVSGVILSQLAGTFLPTVKDVLSPYSWAIIIASCFGILLSFTPLKKLENSRASRIGYFLLYFVLTSIGAKASIVNIGSTALLILAGFLIVLIHAIFLLAIARMIKAPMFLVAAASQANIGGVASAPIVAEIYQPGFASVGLLLAILGNILGTYFGILIGHICHLLS</sequence>
<feature type="transmembrane region" description="Helical" evidence="1">
    <location>
        <begin position="60"/>
        <end position="80"/>
    </location>
</feature>
<accession>A0A1G1L126</accession>
<proteinExistence type="predicted"/>
<feature type="transmembrane region" description="Helical" evidence="1">
    <location>
        <begin position="34"/>
        <end position="54"/>
    </location>
</feature>
<dbReference type="InterPro" id="IPR008537">
    <property type="entry name" value="DUF819"/>
</dbReference>
<protein>
    <recommendedName>
        <fullName evidence="4">DUF819 family protein</fullName>
    </recommendedName>
</protein>
<feature type="transmembrane region" description="Helical" evidence="1">
    <location>
        <begin position="302"/>
        <end position="323"/>
    </location>
</feature>
<comment type="caution">
    <text evidence="2">The sequence shown here is derived from an EMBL/GenBank/DDBJ whole genome shotgun (WGS) entry which is preliminary data.</text>
</comment>
<feature type="transmembrane region" description="Helical" evidence="1">
    <location>
        <begin position="330"/>
        <end position="351"/>
    </location>
</feature>
<organism evidence="2 3">
    <name type="scientific">Candidatus Danuiimicrobium aquiferis</name>
    <dbReference type="NCBI Taxonomy" id="1801832"/>
    <lineage>
        <taxon>Bacteria</taxon>
        <taxon>Pseudomonadati</taxon>
        <taxon>Candidatus Omnitrophota</taxon>
        <taxon>Candidatus Danuiimicrobium</taxon>
    </lineage>
</organism>
<evidence type="ECO:0000256" key="1">
    <source>
        <dbReference type="SAM" id="Phobius"/>
    </source>
</evidence>
<dbReference type="Proteomes" id="UP000178187">
    <property type="component" value="Unassembled WGS sequence"/>
</dbReference>
<feature type="transmembrane region" description="Helical" evidence="1">
    <location>
        <begin position="363"/>
        <end position="387"/>
    </location>
</feature>
<evidence type="ECO:0008006" key="4">
    <source>
        <dbReference type="Google" id="ProtNLM"/>
    </source>
</evidence>
<dbReference type="PANTHER" id="PTHR34289:SF8">
    <property type="entry name" value="DUF819 DOMAIN-CONTAINING PROTEIN"/>
    <property type="match status" value="1"/>
</dbReference>
<dbReference type="EMBL" id="MHFR01000024">
    <property type="protein sequence ID" value="OGW98831.1"/>
    <property type="molecule type" value="Genomic_DNA"/>
</dbReference>
<feature type="transmembrane region" description="Helical" evidence="1">
    <location>
        <begin position="278"/>
        <end position="296"/>
    </location>
</feature>
<feature type="transmembrane region" description="Helical" evidence="1">
    <location>
        <begin position="163"/>
        <end position="182"/>
    </location>
</feature>
<feature type="transmembrane region" description="Helical" evidence="1">
    <location>
        <begin position="246"/>
        <end position="266"/>
    </location>
</feature>
<dbReference type="AlphaFoldDB" id="A0A1G1L126"/>
<dbReference type="Pfam" id="PF05684">
    <property type="entry name" value="DUF819"/>
    <property type="match status" value="1"/>
</dbReference>
<evidence type="ECO:0000313" key="3">
    <source>
        <dbReference type="Proteomes" id="UP000178187"/>
    </source>
</evidence>